<proteinExistence type="predicted"/>
<feature type="compositionally biased region" description="Basic and acidic residues" evidence="1">
    <location>
        <begin position="1"/>
        <end position="15"/>
    </location>
</feature>
<dbReference type="RefSeq" id="WP_259447530.1">
    <property type="nucleotide sequence ID" value="NZ_CP119520.1"/>
</dbReference>
<protein>
    <submittedName>
        <fullName evidence="2">DUF349 domain-containing protein</fullName>
    </submittedName>
</protein>
<sequence>MFEFLFKRPGDKPGDKPAGQGGQAGAQAEPSASAATHSSNHQRAAQAEKLGRIGDDEAAAVEFILQCEFSELRLTAAEFVHSPEQLERVHTAMRNTDRRVAKLMQSRLDAHRHREAEHRRAQVAVEQAESLLKDAVLTPNHVAELDRKWSVISAPELDAAFQTARAALAQRLEAQVALQRAMIDRVAALRQLGGASLPAAELAQRLDTLAQEQDEALRSPEHPSLPRALVAEFAAGMEKLRAGLQVQEAGQAALAARAAFIDAQQAKPVAELNAETLRREWKALPHLPQDEQSAELQRRFDALLATVPQPEPRKAKEPREPRPAHEGGAKTATTAPAKEGAKDNKPRGADQHFIDTMDAMEAALQQGSLGAAADHDKTLKDAREKGMRLTPAQSDRLAHLRAELKRLSDWARWGGNVSREELIKTVEALTTQNLAMSELAKKVGSMRDRWKALDSLSGAAPKSLWERFDAACTAAYAPAAAHFRHLADERHANAARGQALVEEAQAEIARLRDGSVEWKHVAGTVQRLRLAWSHLGAIDRKEKKRLDALFTDALNVLQGPLEEQRKAEMSEREAIIEEAAAIDPHDRHAIDTMRALQQRWQEHARALPLERKSEQALWQRFRAVCDDVFQRRKETMHEADIERRAHEAAKEAISARLEAAADSVTPATVGKLLREAQAEWQAIGPVPRAHEARVEKRYHAAVALVQQHADQAKRAAGVAQAGVLRDKLRLVQELEQAIAADQNGDTDWEARWSALPPLDADMERTLRTRFDAALAALRGSPADTAAYKRKLEENSGKLLHELLRLEIGAGIDSGPEFARERLKLQVEVLQSSLKSGQSAGRGAQGGATAQLRDLCALPALVDARTASRIEQLALRVAKEGK</sequence>
<feature type="compositionally biased region" description="Low complexity" evidence="1">
    <location>
        <begin position="25"/>
        <end position="35"/>
    </location>
</feature>
<feature type="compositionally biased region" description="Basic and acidic residues" evidence="1">
    <location>
        <begin position="311"/>
        <end position="328"/>
    </location>
</feature>
<comment type="caution">
    <text evidence="2">The sequence shown here is derived from an EMBL/GenBank/DDBJ whole genome shotgun (WGS) entry which is preliminary data.</text>
</comment>
<feature type="region of interest" description="Disordered" evidence="1">
    <location>
        <begin position="307"/>
        <end position="347"/>
    </location>
</feature>
<dbReference type="EMBL" id="JANUHC010000001">
    <property type="protein sequence ID" value="MCS0628290.1"/>
    <property type="molecule type" value="Genomic_DNA"/>
</dbReference>
<reference evidence="2" key="1">
    <citation type="submission" date="2022-08" db="EMBL/GenBank/DDBJ databases">
        <title>Reclassification of Massilia species as members of the genera Telluria, Duganella, Pseudoduganella, Mokoshia gen. nov. and Zemynaea gen. nov. using orthogonal and non-orthogonal genome-based approaches.</title>
        <authorList>
            <person name="Bowman J.P."/>
        </authorList>
    </citation>
    <scope>NUCLEOTIDE SEQUENCE</scope>
    <source>
        <strain evidence="2">LMG 11547</strain>
    </source>
</reference>
<gene>
    <name evidence="2" type="ORF">NX786_02925</name>
</gene>
<dbReference type="Pfam" id="PF03993">
    <property type="entry name" value="DUF349"/>
    <property type="match status" value="3"/>
</dbReference>
<feature type="region of interest" description="Disordered" evidence="1">
    <location>
        <begin position="1"/>
        <end position="48"/>
    </location>
</feature>
<dbReference type="InterPro" id="IPR007139">
    <property type="entry name" value="DUF349"/>
</dbReference>
<keyword evidence="3" id="KW-1185">Reference proteome</keyword>
<evidence type="ECO:0000313" key="2">
    <source>
        <dbReference type="EMBL" id="MCS0628290.1"/>
    </source>
</evidence>
<name>A0ABT2BT39_9BURK</name>
<evidence type="ECO:0000256" key="1">
    <source>
        <dbReference type="SAM" id="MobiDB-lite"/>
    </source>
</evidence>
<dbReference type="Proteomes" id="UP001165263">
    <property type="component" value="Unassembled WGS sequence"/>
</dbReference>
<feature type="compositionally biased region" description="Low complexity" evidence="1">
    <location>
        <begin position="329"/>
        <end position="338"/>
    </location>
</feature>
<accession>A0ABT2BT39</accession>
<organism evidence="2 3">
    <name type="scientific">Telluria mixta</name>
    <dbReference type="NCBI Taxonomy" id="34071"/>
    <lineage>
        <taxon>Bacteria</taxon>
        <taxon>Pseudomonadati</taxon>
        <taxon>Pseudomonadota</taxon>
        <taxon>Betaproteobacteria</taxon>
        <taxon>Burkholderiales</taxon>
        <taxon>Oxalobacteraceae</taxon>
        <taxon>Telluria group</taxon>
        <taxon>Telluria</taxon>
    </lineage>
</organism>
<evidence type="ECO:0000313" key="3">
    <source>
        <dbReference type="Proteomes" id="UP001165263"/>
    </source>
</evidence>